<comment type="caution">
    <text evidence="1">The sequence shown here is derived from an EMBL/GenBank/DDBJ whole genome shotgun (WGS) entry which is preliminary data.</text>
</comment>
<name>A0A9N9NE35_9GLOM</name>
<feature type="non-terminal residue" evidence="1">
    <location>
        <position position="673"/>
    </location>
</feature>
<evidence type="ECO:0000313" key="2">
    <source>
        <dbReference type="Proteomes" id="UP000789342"/>
    </source>
</evidence>
<dbReference type="Proteomes" id="UP000789342">
    <property type="component" value="Unassembled WGS sequence"/>
</dbReference>
<keyword evidence="2" id="KW-1185">Reference proteome</keyword>
<accession>A0A9N9NE35</accession>
<organism evidence="1 2">
    <name type="scientific">Acaulospora morrowiae</name>
    <dbReference type="NCBI Taxonomy" id="94023"/>
    <lineage>
        <taxon>Eukaryota</taxon>
        <taxon>Fungi</taxon>
        <taxon>Fungi incertae sedis</taxon>
        <taxon>Mucoromycota</taxon>
        <taxon>Glomeromycotina</taxon>
        <taxon>Glomeromycetes</taxon>
        <taxon>Diversisporales</taxon>
        <taxon>Acaulosporaceae</taxon>
        <taxon>Acaulospora</taxon>
    </lineage>
</organism>
<protein>
    <submittedName>
        <fullName evidence="1">15215_t:CDS:1</fullName>
    </submittedName>
</protein>
<dbReference type="EMBL" id="CAJVPV010023821">
    <property type="protein sequence ID" value="CAG8724818.1"/>
    <property type="molecule type" value="Genomic_DNA"/>
</dbReference>
<gene>
    <name evidence="1" type="ORF">AMORRO_LOCUS13582</name>
</gene>
<dbReference type="PANTHER" id="PTHR22605">
    <property type="entry name" value="RZ-TYPE DOMAIN-CONTAINING PROTEIN"/>
    <property type="match status" value="1"/>
</dbReference>
<dbReference type="InterPro" id="IPR031248">
    <property type="entry name" value="RNF213"/>
</dbReference>
<reference evidence="1" key="1">
    <citation type="submission" date="2021-06" db="EMBL/GenBank/DDBJ databases">
        <authorList>
            <person name="Kallberg Y."/>
            <person name="Tangrot J."/>
            <person name="Rosling A."/>
        </authorList>
    </citation>
    <scope>NUCLEOTIDE SEQUENCE</scope>
    <source>
        <strain evidence="1">CL551</strain>
    </source>
</reference>
<proteinExistence type="predicted"/>
<sequence length="673" mass="78849">MFFEDMLTDEQREIVRTLNTWAQQMVTLVEKNSMVCYEFTLKNLFIGYDPEETIQSLVISITHQHKEETNKNILSLCKESLIAIASADGIIRATKSAINKKESLRWKEVYFSSAISNNQHHENLADYFMELFYSVGIINPVPLLVIVNTFSNIDTDVKKCLMMILRVHVERLSNFRTKAQLQNRVKNFWLESDDQILVIQCDMTTANSRYIKLIKFIIEQYRNEFLRTRKEDVPAKHACIILHINREQETNFSSFNFMCGWRIVTLNSLVPQEKNLISLLDRSLKYILNITYTFEEILKQELQWCLQCMKYPSTENSNNHLRVLDSEILKHPKFIDCLKEKVLIWLEKKSTVDWQYEVASNKRLLYPYSSFSAALQARIRTMVRDPIARTLFALEKLFAIKTFFDIDQPGNEESPLILLWENLVKDPKVIEIDKLPEPTPNQYVLPNKLYDLQFPFSYYFLRKIDDFKDIFLAELDKLKQDNENCDGSGDLFFHVEVMAHEALKSNVYSLLSYLRGQIIEPHLEKYFNDFVTIVSAIDGENNRELLSSLLRQLLGEEKMYDPVLLHAYWWINSSTILTDMQLAQMCPSIVKDFTSRGSRFSFEEFLVHEITTMMLNKICGKDVDGINSHQIDMWLREVNKVLTYSGKLQKTRKLPSFQLLRICNELVASKSIP</sequence>
<dbReference type="GO" id="GO:0016887">
    <property type="term" value="F:ATP hydrolysis activity"/>
    <property type="evidence" value="ECO:0007669"/>
    <property type="project" value="InterPro"/>
</dbReference>
<dbReference type="OrthoDB" id="2440927at2759"/>
<dbReference type="PANTHER" id="PTHR22605:SF1">
    <property type="entry name" value="RZ-TYPE DOMAIN-CONTAINING PROTEIN"/>
    <property type="match status" value="1"/>
</dbReference>
<evidence type="ECO:0000313" key="1">
    <source>
        <dbReference type="EMBL" id="CAG8724818.1"/>
    </source>
</evidence>
<dbReference type="GO" id="GO:0004842">
    <property type="term" value="F:ubiquitin-protein transferase activity"/>
    <property type="evidence" value="ECO:0007669"/>
    <property type="project" value="InterPro"/>
</dbReference>
<dbReference type="AlphaFoldDB" id="A0A9N9NE35"/>